<evidence type="ECO:0000313" key="5">
    <source>
        <dbReference type="EMBL" id="GAE27169.1"/>
    </source>
</evidence>
<dbReference type="SMART" id="SM00822">
    <property type="entry name" value="PKS_KR"/>
    <property type="match status" value="1"/>
</dbReference>
<dbReference type="PRINTS" id="PR00081">
    <property type="entry name" value="GDHRDH"/>
</dbReference>
<reference evidence="5" key="1">
    <citation type="journal article" date="2014" name="Genome Announc.">
        <title>Draft Genome Sequences of Three Alkaliphilic Bacillus Strains, Bacillus wakoensis JCM 9140T, Bacillus akibai JCM 9157T, and Bacillus hemicellulosilyticus JCM 9152T.</title>
        <authorList>
            <person name="Yuki M."/>
            <person name="Oshima K."/>
            <person name="Suda W."/>
            <person name="Oshida Y."/>
            <person name="Kitamura K."/>
            <person name="Iida T."/>
            <person name="Hattori M."/>
            <person name="Ohkuma M."/>
        </authorList>
    </citation>
    <scope>NUCLEOTIDE SEQUENCE [LARGE SCALE GENOMIC DNA]</scope>
    <source>
        <strain evidence="5">JCM 9140</strain>
    </source>
</reference>
<dbReference type="InterPro" id="IPR057326">
    <property type="entry name" value="KR_dom"/>
</dbReference>
<keyword evidence="6" id="KW-1185">Reference proteome</keyword>
<dbReference type="GO" id="GO:0016616">
    <property type="term" value="F:oxidoreductase activity, acting on the CH-OH group of donors, NAD or NADP as acceptor"/>
    <property type="evidence" value="ECO:0007669"/>
    <property type="project" value="TreeGrafter"/>
</dbReference>
<sequence>MNKGSDALKQLEGKVAIITGGSKGIGKEIAKKFAAQGGKVCVLDLDDTALNETKKECFKMGLELETFQVDVCQLTKVEQTFEHIANKFKKIDILVNNAGVIRDNLFFKMTEEDWDTVMNVHLKGSFHCSQIAQQYMVREQYGRIINISSTSALGKRGQANYSAAKAGVQGLTKTLAIELGRFGITVNAIAPGFIETDMTKATAQRLGIDFKELIRTNKKMIPVGRSGKPSDIANAALFFALEASSFVSGQVLYVAGGPRT</sequence>
<dbReference type="InterPro" id="IPR036291">
    <property type="entry name" value="NAD(P)-bd_dom_sf"/>
</dbReference>
<evidence type="ECO:0000256" key="1">
    <source>
        <dbReference type="ARBA" id="ARBA00006484"/>
    </source>
</evidence>
<dbReference type="STRING" id="1236970.JCM9140_3289"/>
<dbReference type="PRINTS" id="PR00080">
    <property type="entry name" value="SDRFAMILY"/>
</dbReference>
<dbReference type="InterPro" id="IPR020904">
    <property type="entry name" value="Sc_DH/Rdtase_CS"/>
</dbReference>
<evidence type="ECO:0000313" key="6">
    <source>
        <dbReference type="Proteomes" id="UP000018890"/>
    </source>
</evidence>
<comment type="similarity">
    <text evidence="1">Belongs to the short-chain dehydrogenases/reductases (SDR) family.</text>
</comment>
<protein>
    <submittedName>
        <fullName evidence="5">3-oxoacyl-[acyl-carrier protein] reductase</fullName>
    </submittedName>
</protein>
<dbReference type="PANTHER" id="PTHR42760">
    <property type="entry name" value="SHORT-CHAIN DEHYDROGENASES/REDUCTASES FAMILY MEMBER"/>
    <property type="match status" value="1"/>
</dbReference>
<dbReference type="InterPro" id="IPR002347">
    <property type="entry name" value="SDR_fam"/>
</dbReference>
<dbReference type="Pfam" id="PF13561">
    <property type="entry name" value="adh_short_C2"/>
    <property type="match status" value="1"/>
</dbReference>
<accession>W4Q709</accession>
<dbReference type="GO" id="GO:0030497">
    <property type="term" value="P:fatty acid elongation"/>
    <property type="evidence" value="ECO:0007669"/>
    <property type="project" value="TreeGrafter"/>
</dbReference>
<dbReference type="Gene3D" id="3.40.50.720">
    <property type="entry name" value="NAD(P)-binding Rossmann-like Domain"/>
    <property type="match status" value="1"/>
</dbReference>
<evidence type="ECO:0000256" key="2">
    <source>
        <dbReference type="ARBA" id="ARBA00022857"/>
    </source>
</evidence>
<dbReference type="FunFam" id="3.40.50.720:FF:000115">
    <property type="entry name" value="3-oxoacyl-[acyl-carrier-protein] reductase FabG"/>
    <property type="match status" value="1"/>
</dbReference>
<dbReference type="NCBIfam" id="NF009466">
    <property type="entry name" value="PRK12826.1-2"/>
    <property type="match status" value="1"/>
</dbReference>
<dbReference type="SUPFAM" id="SSF51735">
    <property type="entry name" value="NAD(P)-binding Rossmann-fold domains"/>
    <property type="match status" value="1"/>
</dbReference>
<keyword evidence="2" id="KW-0521">NADP</keyword>
<dbReference type="Proteomes" id="UP000018890">
    <property type="component" value="Unassembled WGS sequence"/>
</dbReference>
<comment type="caution">
    <text evidence="5">The sequence shown here is derived from an EMBL/GenBank/DDBJ whole genome shotgun (WGS) entry which is preliminary data.</text>
</comment>
<keyword evidence="3" id="KW-0560">Oxidoreductase</keyword>
<feature type="domain" description="Ketoreductase" evidence="4">
    <location>
        <begin position="14"/>
        <end position="192"/>
    </location>
</feature>
<proteinExistence type="inferred from homology"/>
<evidence type="ECO:0000259" key="4">
    <source>
        <dbReference type="SMART" id="SM00822"/>
    </source>
</evidence>
<dbReference type="EMBL" id="BAUT01000041">
    <property type="protein sequence ID" value="GAE27169.1"/>
    <property type="molecule type" value="Genomic_DNA"/>
</dbReference>
<gene>
    <name evidence="5" type="ORF">JCM9140_3289</name>
</gene>
<organism evidence="5 6">
    <name type="scientific">Halalkalibacter wakoensis JCM 9140</name>
    <dbReference type="NCBI Taxonomy" id="1236970"/>
    <lineage>
        <taxon>Bacteria</taxon>
        <taxon>Bacillati</taxon>
        <taxon>Bacillota</taxon>
        <taxon>Bacilli</taxon>
        <taxon>Bacillales</taxon>
        <taxon>Bacillaceae</taxon>
        <taxon>Halalkalibacter</taxon>
    </lineage>
</organism>
<dbReference type="AlphaFoldDB" id="W4Q709"/>
<dbReference type="PROSITE" id="PS00061">
    <property type="entry name" value="ADH_SHORT"/>
    <property type="match status" value="1"/>
</dbReference>
<dbReference type="PANTHER" id="PTHR42760:SF40">
    <property type="entry name" value="3-OXOACYL-[ACYL-CARRIER-PROTEIN] REDUCTASE, CHLOROPLASTIC"/>
    <property type="match status" value="1"/>
</dbReference>
<evidence type="ECO:0000256" key="3">
    <source>
        <dbReference type="ARBA" id="ARBA00023002"/>
    </source>
</evidence>
<name>W4Q709_9BACI</name>